<dbReference type="VEuPathDB" id="FungiDB:JI435_088360"/>
<protein>
    <recommendedName>
        <fullName evidence="4">Protein kinase domain-containing protein</fullName>
    </recommendedName>
</protein>
<evidence type="ECO:0000313" key="2">
    <source>
        <dbReference type="EMBL" id="QRC97384.1"/>
    </source>
</evidence>
<dbReference type="Proteomes" id="UP000663193">
    <property type="component" value="Chromosome 7"/>
</dbReference>
<dbReference type="SUPFAM" id="SSF56112">
    <property type="entry name" value="Protein kinase-like (PK-like)"/>
    <property type="match status" value="1"/>
</dbReference>
<evidence type="ECO:0000313" key="3">
    <source>
        <dbReference type="Proteomes" id="UP000663193"/>
    </source>
</evidence>
<name>A0A7U2F6C8_PHANO</name>
<feature type="region of interest" description="Disordered" evidence="1">
    <location>
        <begin position="1"/>
        <end position="24"/>
    </location>
</feature>
<dbReference type="AlphaFoldDB" id="A0A7U2F6C8"/>
<keyword evidence="3" id="KW-1185">Reference proteome</keyword>
<accession>A0A7U2F6C8</accession>
<dbReference type="Gene3D" id="1.10.510.10">
    <property type="entry name" value="Transferase(Phosphotransferase) domain 1"/>
    <property type="match status" value="1"/>
</dbReference>
<gene>
    <name evidence="2" type="ORF">JI435_088360</name>
</gene>
<dbReference type="RefSeq" id="XP_001799141.1">
    <property type="nucleotide sequence ID" value="XM_001799089.1"/>
</dbReference>
<sequence>MARTAQRMGIRPTTTTKRPTPINPNAPGWGADLGHIYAEQLDADTVVLLPSEYYDEDDVELREDADAVWMDTLNADRCWKTTAVYEQIGEGHAHVVPFIRRDLWTACPVLEKPSGPCMEKFMQEAREVMYTHPLDSASSRVLPSHRPLIYQWALHFISGLSFIHSHEIILSDFGLLNCWLSADSHLSLSLVGFLDATFKWNVAYGRLYRGESLSGQSFHPLKYQREPSFQTDLFLYGCVVYELMTGAWPGDHSGLRGREITNLILSKRWPVLETEHMGEIVRKCWNGGFENAEQVKAEVIAFLEGLGWEIEGNDDLVGFDVADLEF</sequence>
<dbReference type="EMBL" id="CP069029">
    <property type="protein sequence ID" value="QRC97384.1"/>
    <property type="molecule type" value="Genomic_DNA"/>
</dbReference>
<dbReference type="OMA" id="AYQWSLQ"/>
<dbReference type="InterPro" id="IPR011009">
    <property type="entry name" value="Kinase-like_dom_sf"/>
</dbReference>
<evidence type="ECO:0000256" key="1">
    <source>
        <dbReference type="SAM" id="MobiDB-lite"/>
    </source>
</evidence>
<reference evidence="3" key="1">
    <citation type="journal article" date="2021" name="BMC Genomics">
        <title>Chromosome-level genome assembly and manually-curated proteome of model necrotroph Parastagonospora nodorum Sn15 reveals a genome-wide trove of candidate effector homologs, and redundancy of virulence-related functions within an accessory chromosome.</title>
        <authorList>
            <person name="Bertazzoni S."/>
            <person name="Jones D.A.B."/>
            <person name="Phan H.T."/>
            <person name="Tan K.-C."/>
            <person name="Hane J.K."/>
        </authorList>
    </citation>
    <scope>NUCLEOTIDE SEQUENCE [LARGE SCALE GENOMIC DNA]</scope>
    <source>
        <strain evidence="3">SN15 / ATCC MYA-4574 / FGSC 10173)</strain>
    </source>
</reference>
<proteinExistence type="predicted"/>
<dbReference type="KEGG" id="pno:SNOG_08836"/>
<evidence type="ECO:0008006" key="4">
    <source>
        <dbReference type="Google" id="ProtNLM"/>
    </source>
</evidence>
<feature type="compositionally biased region" description="Low complexity" evidence="1">
    <location>
        <begin position="10"/>
        <end position="24"/>
    </location>
</feature>
<organism evidence="2 3">
    <name type="scientific">Phaeosphaeria nodorum (strain SN15 / ATCC MYA-4574 / FGSC 10173)</name>
    <name type="common">Glume blotch fungus</name>
    <name type="synonym">Parastagonospora nodorum</name>
    <dbReference type="NCBI Taxonomy" id="321614"/>
    <lineage>
        <taxon>Eukaryota</taxon>
        <taxon>Fungi</taxon>
        <taxon>Dikarya</taxon>
        <taxon>Ascomycota</taxon>
        <taxon>Pezizomycotina</taxon>
        <taxon>Dothideomycetes</taxon>
        <taxon>Pleosporomycetidae</taxon>
        <taxon>Pleosporales</taxon>
        <taxon>Pleosporineae</taxon>
        <taxon>Phaeosphaeriaceae</taxon>
        <taxon>Parastagonospora</taxon>
    </lineage>
</organism>
<dbReference type="OrthoDB" id="1668230at2759"/>